<dbReference type="SMART" id="SM00869">
    <property type="entry name" value="Autotransporter"/>
    <property type="match status" value="1"/>
</dbReference>
<dbReference type="Proteomes" id="UP000054976">
    <property type="component" value="Unassembled WGS sequence"/>
</dbReference>
<dbReference type="STRING" id="86166.TAGGR_1691"/>
<dbReference type="EMBL" id="BCNO01000001">
    <property type="protein sequence ID" value="GAQ94507.1"/>
    <property type="molecule type" value="Genomic_DNA"/>
</dbReference>
<dbReference type="SUPFAM" id="SSF103515">
    <property type="entry name" value="Autotransporter"/>
    <property type="match status" value="1"/>
</dbReference>
<dbReference type="Gene3D" id="2.40.128.130">
    <property type="entry name" value="Autotransporter beta-domain"/>
    <property type="match status" value="1"/>
</dbReference>
<dbReference type="InterPro" id="IPR005546">
    <property type="entry name" value="Autotransporte_beta"/>
</dbReference>
<keyword evidence="3" id="KW-1185">Reference proteome</keyword>
<reference evidence="3" key="1">
    <citation type="submission" date="2016-01" db="EMBL/GenBank/DDBJ databases">
        <title>Draft genome sequence of Thermodesulfovibrio aggregans strain TGE-P1.</title>
        <authorList>
            <person name="Sekiguchi Y."/>
            <person name="Ohashi A."/>
            <person name="Matsuura N."/>
            <person name="Tourlousse M.D."/>
        </authorList>
    </citation>
    <scope>NUCLEOTIDE SEQUENCE [LARGE SCALE GENOMIC DNA]</scope>
    <source>
        <strain evidence="3">TGE-P1</strain>
    </source>
</reference>
<proteinExistence type="predicted"/>
<evidence type="ECO:0000259" key="1">
    <source>
        <dbReference type="PROSITE" id="PS51208"/>
    </source>
</evidence>
<gene>
    <name evidence="2" type="ORF">TAGGR_1691</name>
</gene>
<protein>
    <recommendedName>
        <fullName evidence="1">Autotransporter domain-containing protein</fullName>
    </recommendedName>
</protein>
<dbReference type="RefSeq" id="WP_059175951.1">
    <property type="nucleotide sequence ID" value="NZ_BCNO01000001.1"/>
</dbReference>
<dbReference type="PROSITE" id="PS51208">
    <property type="entry name" value="AUTOTRANSPORTER"/>
    <property type="match status" value="1"/>
</dbReference>
<evidence type="ECO:0000313" key="2">
    <source>
        <dbReference type="EMBL" id="GAQ94507.1"/>
    </source>
</evidence>
<name>A0A0U9HNC6_9BACT</name>
<dbReference type="AlphaFoldDB" id="A0A0U9HNC6"/>
<organism evidence="2 3">
    <name type="scientific">Thermodesulfovibrio aggregans</name>
    <dbReference type="NCBI Taxonomy" id="86166"/>
    <lineage>
        <taxon>Bacteria</taxon>
        <taxon>Pseudomonadati</taxon>
        <taxon>Nitrospirota</taxon>
        <taxon>Thermodesulfovibrionia</taxon>
        <taxon>Thermodesulfovibrionales</taxon>
        <taxon>Thermodesulfovibrionaceae</taxon>
        <taxon>Thermodesulfovibrio</taxon>
    </lineage>
</organism>
<sequence length="1082" mass="115731">MRLKSPFLFLVLSFLIFLGFAMNSEASERITGPDSETWEVGVYLDSDETTYTLSSDLSINSDTYTVAGIYVDKDTDTPPTPFESLTIGASLNATFNNTSEDGRAYGIYFNVEDYQMARPLNNLTITSGGDISVTATGGYAEAYGVYAYSIDESFVNNEGGSITVTADAADGDAYAYGVYAENQVDNFENSGNIKAESIATATDGEAYAYAYGVYAENQVGNFENSGNITVTATGGYAEAYGVYAYSIDESFVNNESGSITVTADAADGDAYAYGVYASSIGNFTNNGTIKVSAVGNYLYDEYDYYYYYPGVAGVFVHGDSIEEFVNTGKIEVSGNATSGDAYVDGVFVESGITSFSNESGGTISVRAISNSWASAYGVETWDNIGNFTNSGDITVSATGQYVYNFNEDYPGVAGVFVYGGSIEEFVNTGKIEVSGNATSGNAYVDGVFVENGIGNFRNSGNITASANTTGGNAEAYGVSAGSINDSFVNTEGGSITVTANATDGEAYAYGVWAWNNIGNFTNSGDITVNARGGNAEAYGVYAYSIGNFNNTGHIEVNVNSNYQSATINAAVLKISDSSNANIVNNGTMKVVLNLPSNADTTNVNAAVFWIENSNATISNYGNTWVESNVAGSNLRTLYITNSSQVTLSDKFAITFGAPGVNPDTRPIYVGSNSTLDLNNATLIARMDSRNLKLNVPYYLIQKEESGNVTGQWGGLERGYSNPSILVNWYNATSLGADSAVIFTYQATPQQDLAPIVGSVVANDIGTTSVVGAMLMDASPFFNFFVKGERPVMLASSAFSDAGYASLGGSMAGQKGIFWLMPLYTRIEAKDLGFKGNSYGLAMGLGLKLTQGAGLEVFGGYLKNDLNYTVRVADNLDQDNWFGGFNFIYNPKPYIFRLSGLAYKANNDYSGKTGLNYDLKETASFDSNGYRVEAMGGYVFGQKVKLVPQIGLSYSYHKTDSFWTKVPDNPSLSRKLNADDLDVWKVKGLLSVVGETEAGTGLVRYYLGAKVEQAISDNDVEALVTVADTTTKVKRSIGDTTYGVNVGLNYIYNKRWNFEVSGSADFNSDYSSYTGKAILRYSF</sequence>
<comment type="caution">
    <text evidence="2">The sequence shown here is derived from an EMBL/GenBank/DDBJ whole genome shotgun (WGS) entry which is preliminary data.</text>
</comment>
<accession>A0A0U9HNC6</accession>
<evidence type="ECO:0000313" key="3">
    <source>
        <dbReference type="Proteomes" id="UP000054976"/>
    </source>
</evidence>
<dbReference type="InterPro" id="IPR036709">
    <property type="entry name" value="Autotransporte_beta_dom_sf"/>
</dbReference>
<dbReference type="OrthoDB" id="2986852at2"/>
<feature type="domain" description="Autotransporter" evidence="1">
    <location>
        <begin position="810"/>
        <end position="1082"/>
    </location>
</feature>
<dbReference type="Pfam" id="PF03797">
    <property type="entry name" value="Autotransporter"/>
    <property type="match status" value="1"/>
</dbReference>